<protein>
    <recommendedName>
        <fullName evidence="4">Sfi1 spindle body domain-containing protein</fullName>
    </recommendedName>
</protein>
<feature type="compositionally biased region" description="Pro residues" evidence="1">
    <location>
        <begin position="10"/>
        <end position="54"/>
    </location>
</feature>
<evidence type="ECO:0000256" key="1">
    <source>
        <dbReference type="SAM" id="MobiDB-lite"/>
    </source>
</evidence>
<name>A0AB34JVW3_PRYPA</name>
<dbReference type="AlphaFoldDB" id="A0AB34JVW3"/>
<feature type="region of interest" description="Disordered" evidence="1">
    <location>
        <begin position="519"/>
        <end position="544"/>
    </location>
</feature>
<accession>A0AB34JVW3</accession>
<gene>
    <name evidence="2" type="ORF">AB1Y20_015025</name>
</gene>
<reference evidence="2 3" key="1">
    <citation type="journal article" date="2024" name="Science">
        <title>Giant polyketide synthase enzymes in the biosynthesis of giant marine polyether toxins.</title>
        <authorList>
            <person name="Fallon T.R."/>
            <person name="Shende V.V."/>
            <person name="Wierzbicki I.H."/>
            <person name="Pendleton A.L."/>
            <person name="Watervoot N.F."/>
            <person name="Auber R.P."/>
            <person name="Gonzalez D.J."/>
            <person name="Wisecaver J.H."/>
            <person name="Moore B.S."/>
        </authorList>
    </citation>
    <scope>NUCLEOTIDE SEQUENCE [LARGE SCALE GENOMIC DNA]</scope>
    <source>
        <strain evidence="2 3">12B1</strain>
    </source>
</reference>
<organism evidence="2 3">
    <name type="scientific">Prymnesium parvum</name>
    <name type="common">Toxic golden alga</name>
    <dbReference type="NCBI Taxonomy" id="97485"/>
    <lineage>
        <taxon>Eukaryota</taxon>
        <taxon>Haptista</taxon>
        <taxon>Haptophyta</taxon>
        <taxon>Prymnesiophyceae</taxon>
        <taxon>Prymnesiales</taxon>
        <taxon>Prymnesiaceae</taxon>
        <taxon>Prymnesium</taxon>
    </lineage>
</organism>
<evidence type="ECO:0000313" key="3">
    <source>
        <dbReference type="Proteomes" id="UP001515480"/>
    </source>
</evidence>
<keyword evidence="3" id="KW-1185">Reference proteome</keyword>
<sequence length="544" mass="60926">MLSSARPKPACRPPPPARRFRFPTPPPPPTPHIAPPPLATPRIPPAAPSTPPPGDVAACRRAWLTWRRCRARRHAARRTSAAAARLAARRLARHVLRQWWERTIAAAATAWAARLHAARAAARRHLAAWAEAIARRQSARFWQWHAARQHHLLACRRATRRRAASLRRLAAAAADRSDSRTTRLLALAHHRLAATRRAWRALRRLRWLAPSRALHALPTLRGWQPEVRGWRAWRDAFRRAELTSAASFGAGGRKEAALLAALHARRAALLRGMCAWVWRVRAAAAARRREERARAPAALRRAVRAWVRRLPRLAAAEARRARVRLLVGRRRREGFGAALASLRLAAERERREGRAAAWRRRVHTRRAWRRWRRHTARERRLLSLLKPSVSIRPILCGVREQRMFDALRRGFGKWFSRWRRGRLDAIAEARAARRWEWRQIGRAQVAGALLLPVGCLPDALSTRRVRSVRADRSAGVGGVGADATAVNAGARLADAAAQAVWVGPDGAALPRVGGVRRDDGLGAAASAQGATGRRGARQTGRHER</sequence>
<dbReference type="Proteomes" id="UP001515480">
    <property type="component" value="Unassembled WGS sequence"/>
</dbReference>
<evidence type="ECO:0000313" key="2">
    <source>
        <dbReference type="EMBL" id="KAL1526308.1"/>
    </source>
</evidence>
<evidence type="ECO:0008006" key="4">
    <source>
        <dbReference type="Google" id="ProtNLM"/>
    </source>
</evidence>
<feature type="region of interest" description="Disordered" evidence="1">
    <location>
        <begin position="1"/>
        <end position="54"/>
    </location>
</feature>
<comment type="caution">
    <text evidence="2">The sequence shown here is derived from an EMBL/GenBank/DDBJ whole genome shotgun (WGS) entry which is preliminary data.</text>
</comment>
<feature type="compositionally biased region" description="Low complexity" evidence="1">
    <location>
        <begin position="521"/>
        <end position="533"/>
    </location>
</feature>
<dbReference type="EMBL" id="JBGBPQ010000003">
    <property type="protein sequence ID" value="KAL1526308.1"/>
    <property type="molecule type" value="Genomic_DNA"/>
</dbReference>
<proteinExistence type="predicted"/>